<dbReference type="Gene3D" id="3.30.460.10">
    <property type="entry name" value="Beta Polymerase, domain 2"/>
    <property type="match status" value="1"/>
</dbReference>
<organism evidence="2 3">
    <name type="scientific">Lentisphaera profundi</name>
    <dbReference type="NCBI Taxonomy" id="1658616"/>
    <lineage>
        <taxon>Bacteria</taxon>
        <taxon>Pseudomonadati</taxon>
        <taxon>Lentisphaerota</taxon>
        <taxon>Lentisphaeria</taxon>
        <taxon>Lentisphaerales</taxon>
        <taxon>Lentisphaeraceae</taxon>
        <taxon>Lentisphaera</taxon>
    </lineage>
</organism>
<evidence type="ECO:0000259" key="1">
    <source>
        <dbReference type="Pfam" id="PF18765"/>
    </source>
</evidence>
<dbReference type="InterPro" id="IPR043519">
    <property type="entry name" value="NT_sf"/>
</dbReference>
<protein>
    <submittedName>
        <fullName evidence="2">Nucleotidyltransferase domain-containing protein</fullName>
    </submittedName>
</protein>
<dbReference type="CDD" id="cd05403">
    <property type="entry name" value="NT_KNTase_like"/>
    <property type="match status" value="1"/>
</dbReference>
<dbReference type="Proteomes" id="UP001214250">
    <property type="component" value="Chromosome 2"/>
</dbReference>
<evidence type="ECO:0000313" key="3">
    <source>
        <dbReference type="Proteomes" id="UP001214250"/>
    </source>
</evidence>
<dbReference type="RefSeq" id="WP_274153066.1">
    <property type="nucleotide sequence ID" value="NZ_CP117812.1"/>
</dbReference>
<dbReference type="InterPro" id="IPR041633">
    <property type="entry name" value="Polbeta"/>
</dbReference>
<dbReference type="NCBIfam" id="NF047752">
    <property type="entry name" value="MntA_antitoxin"/>
    <property type="match status" value="1"/>
</dbReference>
<sequence length="125" mass="14139">MITINTEHIIKSLQELHPEGLILFGSHSKGCARKDSDIDIAFLSSKSFSEYDVFCKAEALASELNCDINLINLQNASTVFAYNILTSGTILQISNDYHWNRFSYLTYSLYAKLNEERHEILTAVS</sequence>
<name>A0ABY7VVW7_9BACT</name>
<evidence type="ECO:0000313" key="2">
    <source>
        <dbReference type="EMBL" id="WDE98222.1"/>
    </source>
</evidence>
<dbReference type="SUPFAM" id="SSF81301">
    <property type="entry name" value="Nucleotidyltransferase"/>
    <property type="match status" value="1"/>
</dbReference>
<proteinExistence type="predicted"/>
<gene>
    <name evidence="2" type="ORF">PQO03_20615</name>
</gene>
<dbReference type="Pfam" id="PF18765">
    <property type="entry name" value="Polbeta"/>
    <property type="match status" value="1"/>
</dbReference>
<accession>A0ABY7VVW7</accession>
<dbReference type="EMBL" id="CP117812">
    <property type="protein sequence ID" value="WDE98222.1"/>
    <property type="molecule type" value="Genomic_DNA"/>
</dbReference>
<feature type="domain" description="Polymerase beta nucleotidyltransferase" evidence="1">
    <location>
        <begin position="7"/>
        <end position="92"/>
    </location>
</feature>
<reference evidence="2 3" key="1">
    <citation type="submission" date="2023-02" db="EMBL/GenBank/DDBJ databases">
        <title>Genome sequence of Lentisphaera profundi SAORIC-696.</title>
        <authorList>
            <person name="Kim e."/>
            <person name="Cho J.-C."/>
            <person name="Choi A."/>
            <person name="Kang I."/>
        </authorList>
    </citation>
    <scope>NUCLEOTIDE SEQUENCE [LARGE SCALE GENOMIC DNA]</scope>
    <source>
        <strain evidence="2 3">SAORIC-696</strain>
    </source>
</reference>
<keyword evidence="3" id="KW-1185">Reference proteome</keyword>